<dbReference type="RefSeq" id="WP_075740201.1">
    <property type="nucleotide sequence ID" value="NZ_CP016076.1"/>
</dbReference>
<feature type="region of interest" description="Disordered" evidence="1">
    <location>
        <begin position="1"/>
        <end position="64"/>
    </location>
</feature>
<keyword evidence="2" id="KW-0472">Membrane</keyword>
<feature type="transmembrane region" description="Helical" evidence="2">
    <location>
        <begin position="380"/>
        <end position="400"/>
    </location>
</feature>
<feature type="transmembrane region" description="Helical" evidence="2">
    <location>
        <begin position="322"/>
        <end position="340"/>
    </location>
</feature>
<evidence type="ECO:0000313" key="4">
    <source>
        <dbReference type="Proteomes" id="UP000185511"/>
    </source>
</evidence>
<feature type="transmembrane region" description="Helical" evidence="2">
    <location>
        <begin position="420"/>
        <end position="445"/>
    </location>
</feature>
<feature type="compositionally biased region" description="Basic and acidic residues" evidence="1">
    <location>
        <begin position="1"/>
        <end position="29"/>
    </location>
</feature>
<dbReference type="PANTHER" id="PTHR41771">
    <property type="entry name" value="MEMBRANE PROTEIN-RELATED"/>
    <property type="match status" value="1"/>
</dbReference>
<dbReference type="EMBL" id="CP016076">
    <property type="protein sequence ID" value="APU14283.1"/>
    <property type="molecule type" value="Genomic_DNA"/>
</dbReference>
<dbReference type="InterPro" id="IPR012507">
    <property type="entry name" value="YibE_F"/>
</dbReference>
<dbReference type="Pfam" id="PF07907">
    <property type="entry name" value="YibE_F"/>
    <property type="match status" value="1"/>
</dbReference>
<dbReference type="PANTHER" id="PTHR41771:SF1">
    <property type="entry name" value="MEMBRANE PROTEIN"/>
    <property type="match status" value="1"/>
</dbReference>
<sequence length="629" mass="64521">MNEDAPAERRPARRPERRRGAETARREADADAPSAEQAARRGARRGAGSVGHGHGHGHGPAGPSSSRVRLLLAVLLVPAALATVLGVLLLYPFGEQPRSESDLGFFQQPVNGEVVSAAVGSCQSGAEQASPDIGTNPDESECQVLEVRLDDGEAAGQTIGQVIAFEPSTPTFEQGDQVVLSYAGAEPTEPTSYRIVDFQRGGSLLWLAVLFAASVLLLARWKGLTALAGLAVSFGVLTTFIMPAILAGENAVTVAVVGAGLIMFVVLYLTHGISARTSAAVLGTLLSLALIAGLGILFAELTHLTGLDEETVNLITILGTDVDARGLLLAGVIIGALGVLDDMTISQTSAVWELRKANPSMGWRALYAAGVRIGRDHISAAVNTLALAYAGAALPLLLAYSLSGVDLSTLVGAQVVAQEIVRTLVGSIGLVAAVPITTALAALVITREPPGRAGTAEYDGPDDPDGRDAADPDEDAAADDGADAAPRPDSARPTAASGGARQTRGAGRTATVRPERPGTRSRTTAPPAEAPTAGPSDTPPRGAVSREAAGPQAASRGRAADDGGAGAADEPPPREGRPRPDRGRRAGPPETGADPRSAAAAGEPAQQSRDTTTRRPQRPRRPPPDGAPR</sequence>
<protein>
    <submittedName>
        <fullName evidence="3">Multitransmembrane protein</fullName>
    </submittedName>
</protein>
<proteinExistence type="predicted"/>
<gene>
    <name evidence="3" type="ORF">UA74_11115</name>
</gene>
<feature type="compositionally biased region" description="Acidic residues" evidence="1">
    <location>
        <begin position="471"/>
        <end position="482"/>
    </location>
</feature>
<feature type="transmembrane region" description="Helical" evidence="2">
    <location>
        <begin position="281"/>
        <end position="302"/>
    </location>
</feature>
<organism evidence="3 4">
    <name type="scientific">Actinoalloteichus fjordicus</name>
    <dbReference type="NCBI Taxonomy" id="1612552"/>
    <lineage>
        <taxon>Bacteria</taxon>
        <taxon>Bacillati</taxon>
        <taxon>Actinomycetota</taxon>
        <taxon>Actinomycetes</taxon>
        <taxon>Pseudonocardiales</taxon>
        <taxon>Pseudonocardiaceae</taxon>
        <taxon>Actinoalloteichus</taxon>
    </lineage>
</organism>
<feature type="transmembrane region" description="Helical" evidence="2">
    <location>
        <begin position="70"/>
        <end position="93"/>
    </location>
</feature>
<dbReference type="KEGG" id="acad:UA74_11115"/>
<keyword evidence="2" id="KW-1133">Transmembrane helix</keyword>
<feature type="compositionally biased region" description="Low complexity" evidence="1">
    <location>
        <begin position="483"/>
        <end position="512"/>
    </location>
</feature>
<dbReference type="AlphaFoldDB" id="A0AAC9LAC8"/>
<evidence type="ECO:0000256" key="1">
    <source>
        <dbReference type="SAM" id="MobiDB-lite"/>
    </source>
</evidence>
<evidence type="ECO:0000313" key="3">
    <source>
        <dbReference type="EMBL" id="APU14283.1"/>
    </source>
</evidence>
<feature type="transmembrane region" description="Helical" evidence="2">
    <location>
        <begin position="251"/>
        <end position="269"/>
    </location>
</feature>
<feature type="compositionally biased region" description="Basic and acidic residues" evidence="1">
    <location>
        <begin position="571"/>
        <end position="584"/>
    </location>
</feature>
<feature type="transmembrane region" description="Helical" evidence="2">
    <location>
        <begin position="203"/>
        <end position="219"/>
    </location>
</feature>
<keyword evidence="4" id="KW-1185">Reference proteome</keyword>
<keyword evidence="2" id="KW-0812">Transmembrane</keyword>
<feature type="compositionally biased region" description="Low complexity" evidence="1">
    <location>
        <begin position="520"/>
        <end position="536"/>
    </location>
</feature>
<reference evidence="4" key="1">
    <citation type="submission" date="2016-06" db="EMBL/GenBank/DDBJ databases">
        <title>Complete genome sequence of Actinoalloteichus fjordicus DSM 46855 (=ADI127-17), type strain of the new species Actinoalloteichus fjordicus.</title>
        <authorList>
            <person name="Ruckert C."/>
            <person name="Nouioui I."/>
            <person name="Willmese J."/>
            <person name="van Wezel G."/>
            <person name="Klenk H.-P."/>
            <person name="Kalinowski J."/>
            <person name="Zotchev S.B."/>
        </authorList>
    </citation>
    <scope>NUCLEOTIDE SEQUENCE [LARGE SCALE GENOMIC DNA]</scope>
    <source>
        <strain evidence="4">ADI127-7</strain>
    </source>
</reference>
<accession>A0AAC9LAC8</accession>
<name>A0AAC9LAC8_9PSEU</name>
<dbReference type="Proteomes" id="UP000185511">
    <property type="component" value="Chromosome"/>
</dbReference>
<evidence type="ECO:0000256" key="2">
    <source>
        <dbReference type="SAM" id="Phobius"/>
    </source>
</evidence>
<feature type="transmembrane region" description="Helical" evidence="2">
    <location>
        <begin position="226"/>
        <end position="245"/>
    </location>
</feature>
<feature type="region of interest" description="Disordered" evidence="1">
    <location>
        <begin position="450"/>
        <end position="629"/>
    </location>
</feature>